<comment type="pathway">
    <text evidence="3 11">Protein modification; protein glycosylation.</text>
</comment>
<dbReference type="InterPro" id="IPR003038">
    <property type="entry name" value="DAD/Ost2"/>
</dbReference>
<evidence type="ECO:0000256" key="2">
    <source>
        <dbReference type="ARBA" id="ARBA00004477"/>
    </source>
</evidence>
<dbReference type="EMBL" id="LR031874">
    <property type="protein sequence ID" value="VDD27010.1"/>
    <property type="molecule type" value="Genomic_DNA"/>
</dbReference>
<evidence type="ECO:0000256" key="3">
    <source>
        <dbReference type="ARBA" id="ARBA00004922"/>
    </source>
</evidence>
<keyword evidence="6" id="KW-0812">Transmembrane</keyword>
<organism evidence="12">
    <name type="scientific">Brassica oleracea</name>
    <name type="common">Wild cabbage</name>
    <dbReference type="NCBI Taxonomy" id="3712"/>
    <lineage>
        <taxon>Eukaryota</taxon>
        <taxon>Viridiplantae</taxon>
        <taxon>Streptophyta</taxon>
        <taxon>Embryophyta</taxon>
        <taxon>Tracheophyta</taxon>
        <taxon>Spermatophyta</taxon>
        <taxon>Magnoliopsida</taxon>
        <taxon>eudicotyledons</taxon>
        <taxon>Gunneridae</taxon>
        <taxon>Pentapetalae</taxon>
        <taxon>rosids</taxon>
        <taxon>malvids</taxon>
        <taxon>Brassicales</taxon>
        <taxon>Brassicaceae</taxon>
        <taxon>Brassiceae</taxon>
        <taxon>Brassica</taxon>
    </lineage>
</organism>
<evidence type="ECO:0000256" key="11">
    <source>
        <dbReference type="RuleBase" id="RU361136"/>
    </source>
</evidence>
<evidence type="ECO:0000256" key="7">
    <source>
        <dbReference type="ARBA" id="ARBA00022703"/>
    </source>
</evidence>
<reference evidence="12" key="1">
    <citation type="submission" date="2018-11" db="EMBL/GenBank/DDBJ databases">
        <authorList>
            <consortium name="Genoscope - CEA"/>
            <person name="William W."/>
        </authorList>
    </citation>
    <scope>NUCLEOTIDE SEQUENCE</scope>
</reference>
<dbReference type="GO" id="GO:0006487">
    <property type="term" value="P:protein N-linked glycosylation"/>
    <property type="evidence" value="ECO:0007669"/>
    <property type="project" value="TreeGrafter"/>
</dbReference>
<keyword evidence="10" id="KW-0472">Membrane</keyword>
<dbReference type="UniPathway" id="UPA00378"/>
<evidence type="ECO:0000256" key="8">
    <source>
        <dbReference type="ARBA" id="ARBA00022824"/>
    </source>
</evidence>
<comment type="subunit">
    <text evidence="5 11">Component of the oligosaccharyltransferase (OST) complex.</text>
</comment>
<sequence>MKKKELELKFEEIPPQLSGSSSLPWWIHSSRVSVAYMALVGSFPFNSFMSRFLSGIGTAVLAIQVGINGYEFGTERSVLILCYAVS</sequence>
<accession>A0A3P6DI09</accession>
<dbReference type="PANTHER" id="PTHR10705">
    <property type="entry name" value="DOLICHYL-DIPHOSPHOOLIGOSACCHARIDE--PROTEIN GLYCOSYLTRANSFERASE SUBUNIT DAD1"/>
    <property type="match status" value="1"/>
</dbReference>
<dbReference type="PANTHER" id="PTHR10705:SF0">
    <property type="entry name" value="DOLICHYL-DIPHOSPHOOLIGOSACCHARIDE--PROTEIN GLYCOSYLTRANSFERASE SUBUNIT DAD1"/>
    <property type="match status" value="1"/>
</dbReference>
<keyword evidence="8 11" id="KW-0256">Endoplasmic reticulum</keyword>
<name>A0A3P6DI09_BRAOL</name>
<evidence type="ECO:0000256" key="4">
    <source>
        <dbReference type="ARBA" id="ARBA00009386"/>
    </source>
</evidence>
<comment type="subcellular location">
    <subcellularLocation>
        <location evidence="2 11">Endoplasmic reticulum membrane</location>
        <topology evidence="2 11">Multi-pass membrane protein</topology>
    </subcellularLocation>
</comment>
<protein>
    <recommendedName>
        <fullName evidence="11">Dolichyl-diphosphooligosaccharide--protein glycosyltransferase subunit DAD1</fullName>
        <shortName evidence="11">Oligosaccharyl transferase subunit DAD1</shortName>
    </recommendedName>
</protein>
<dbReference type="GO" id="GO:0008250">
    <property type="term" value="C:oligosaccharyltransferase complex"/>
    <property type="evidence" value="ECO:0007669"/>
    <property type="project" value="InterPro"/>
</dbReference>
<comment type="function">
    <text evidence="1 11">Subunit of the oligosaccharyl transferase (OST) complex that catalyzes the initial transfer of a defined glycan (Glc(3)Man(9)GlcNAc(2) in eukaryotes) from the lipid carrier dolichol-pyrophosphate to an asparagine residue within an Asn-X-Ser/Thr consensus motif in nascent polypeptide chains, the first step in protein N-glycosylation. N-glycosylation occurs cotranslationally and the complex associates with the Sec61 complex at the channel-forming translocon complex that mediates protein translocation across the endoplasmic reticulum (ER). All subunits are required for a maximal enzyme activity.</text>
</comment>
<comment type="similarity">
    <text evidence="4 11">Belongs to the DAD/OST2 family.</text>
</comment>
<evidence type="ECO:0000256" key="9">
    <source>
        <dbReference type="ARBA" id="ARBA00022989"/>
    </source>
</evidence>
<proteinExistence type="inferred from homology"/>
<evidence type="ECO:0000256" key="1">
    <source>
        <dbReference type="ARBA" id="ARBA00002791"/>
    </source>
</evidence>
<keyword evidence="7" id="KW-0053">Apoptosis</keyword>
<evidence type="ECO:0000256" key="10">
    <source>
        <dbReference type="ARBA" id="ARBA00023136"/>
    </source>
</evidence>
<evidence type="ECO:0000313" key="12">
    <source>
        <dbReference type="EMBL" id="VDD27010.1"/>
    </source>
</evidence>
<gene>
    <name evidence="12" type="ORF">BOLC2T12023H</name>
</gene>
<keyword evidence="9" id="KW-1133">Transmembrane helix</keyword>
<evidence type="ECO:0000256" key="6">
    <source>
        <dbReference type="ARBA" id="ARBA00022692"/>
    </source>
</evidence>
<dbReference type="Pfam" id="PF02109">
    <property type="entry name" value="DAD"/>
    <property type="match status" value="1"/>
</dbReference>
<evidence type="ECO:0000256" key="5">
    <source>
        <dbReference type="ARBA" id="ARBA00011157"/>
    </source>
</evidence>
<dbReference type="AlphaFoldDB" id="A0A3P6DI09"/>